<dbReference type="InterPro" id="IPR050097">
    <property type="entry name" value="Ferredoxin-NADP_redctase_2"/>
</dbReference>
<dbReference type="PRINTS" id="PR00469">
    <property type="entry name" value="PNDRDTASEII"/>
</dbReference>
<dbReference type="EMBL" id="CP041765">
    <property type="protein sequence ID" value="QDQ96149.1"/>
    <property type="molecule type" value="Genomic_DNA"/>
</dbReference>
<feature type="binding site" evidence="6">
    <location>
        <position position="129"/>
    </location>
    <ligand>
        <name>FAD</name>
        <dbReference type="ChEBI" id="CHEBI:57692"/>
    </ligand>
</feature>
<dbReference type="EC" id="1.18.1.2" evidence="6"/>
<evidence type="ECO:0000256" key="7">
    <source>
        <dbReference type="SAM" id="MobiDB-lite"/>
    </source>
</evidence>
<dbReference type="InterPro" id="IPR022890">
    <property type="entry name" value="Fd--NADP_Rdtase_type_2"/>
</dbReference>
<evidence type="ECO:0000259" key="8">
    <source>
        <dbReference type="Pfam" id="PF07992"/>
    </source>
</evidence>
<keyword evidence="2 6" id="KW-0274">FAD</keyword>
<protein>
    <recommendedName>
        <fullName evidence="6">Ferredoxin--NADP reductase</fullName>
        <shortName evidence="6">FNR</shortName>
        <shortName evidence="6">Fd-NADP(+) reductase</shortName>
        <ecNumber evidence="6">1.18.1.2</ecNumber>
    </recommendedName>
</protein>
<dbReference type="GO" id="GO:0050660">
    <property type="term" value="F:flavin adenine dinucleotide binding"/>
    <property type="evidence" value="ECO:0007669"/>
    <property type="project" value="UniProtKB-UniRule"/>
</dbReference>
<feature type="binding site" evidence="6">
    <location>
        <position position="88"/>
    </location>
    <ligand>
        <name>FAD</name>
        <dbReference type="ChEBI" id="CHEBI:57692"/>
    </ligand>
</feature>
<comment type="catalytic activity">
    <reaction evidence="6">
        <text>2 reduced [2Fe-2S]-[ferredoxin] + NADP(+) + H(+) = 2 oxidized [2Fe-2S]-[ferredoxin] + NADPH</text>
        <dbReference type="Rhea" id="RHEA:20125"/>
        <dbReference type="Rhea" id="RHEA-COMP:10000"/>
        <dbReference type="Rhea" id="RHEA-COMP:10001"/>
        <dbReference type="ChEBI" id="CHEBI:15378"/>
        <dbReference type="ChEBI" id="CHEBI:33737"/>
        <dbReference type="ChEBI" id="CHEBI:33738"/>
        <dbReference type="ChEBI" id="CHEBI:57783"/>
        <dbReference type="ChEBI" id="CHEBI:58349"/>
        <dbReference type="EC" id="1.18.1.2"/>
    </reaction>
</comment>
<dbReference type="SUPFAM" id="SSF51905">
    <property type="entry name" value="FAD/NAD(P)-binding domain"/>
    <property type="match status" value="1"/>
</dbReference>
<comment type="catalytic activity">
    <reaction evidence="5">
        <text>[thioredoxin]-dithiol + NADP(+) = [thioredoxin]-disulfide + NADPH + H(+)</text>
        <dbReference type="Rhea" id="RHEA:20345"/>
        <dbReference type="Rhea" id="RHEA-COMP:10698"/>
        <dbReference type="Rhea" id="RHEA-COMP:10700"/>
        <dbReference type="ChEBI" id="CHEBI:15378"/>
        <dbReference type="ChEBI" id="CHEBI:29950"/>
        <dbReference type="ChEBI" id="CHEBI:50058"/>
        <dbReference type="ChEBI" id="CHEBI:57783"/>
        <dbReference type="ChEBI" id="CHEBI:58349"/>
        <dbReference type="EC" id="1.8.1.9"/>
    </reaction>
</comment>
<feature type="binding site" evidence="6">
    <location>
        <position position="289"/>
    </location>
    <ligand>
        <name>FAD</name>
        <dbReference type="ChEBI" id="CHEBI:57692"/>
    </ligand>
</feature>
<dbReference type="InterPro" id="IPR036188">
    <property type="entry name" value="FAD/NAD-bd_sf"/>
</dbReference>
<keyword evidence="1 6" id="KW-0285">Flavoprotein</keyword>
<dbReference type="Pfam" id="PF07992">
    <property type="entry name" value="Pyr_redox_2"/>
    <property type="match status" value="1"/>
</dbReference>
<keyword evidence="10" id="KW-1185">Reference proteome</keyword>
<dbReference type="GO" id="GO:0050661">
    <property type="term" value="F:NADP binding"/>
    <property type="evidence" value="ECO:0007669"/>
    <property type="project" value="UniProtKB-UniRule"/>
</dbReference>
<dbReference type="KEGG" id="toy:FO059_00790"/>
<dbReference type="Proteomes" id="UP000317344">
    <property type="component" value="Chromosome"/>
</dbReference>
<dbReference type="HAMAP" id="MF_01685">
    <property type="entry name" value="FENR2"/>
    <property type="match status" value="1"/>
</dbReference>
<evidence type="ECO:0000256" key="6">
    <source>
        <dbReference type="HAMAP-Rule" id="MF_01685"/>
    </source>
</evidence>
<accession>A0A516WZ85</accession>
<evidence type="ECO:0000256" key="1">
    <source>
        <dbReference type="ARBA" id="ARBA00022630"/>
    </source>
</evidence>
<feature type="region of interest" description="Disordered" evidence="7">
    <location>
        <begin position="322"/>
        <end position="341"/>
    </location>
</feature>
<dbReference type="RefSeq" id="WP_143905551.1">
    <property type="nucleotide sequence ID" value="NZ_CP041765.1"/>
</dbReference>
<evidence type="ECO:0000313" key="9">
    <source>
        <dbReference type="EMBL" id="QDQ96149.1"/>
    </source>
</evidence>
<feature type="binding site" evidence="6">
    <location>
        <position position="48"/>
    </location>
    <ligand>
        <name>FAD</name>
        <dbReference type="ChEBI" id="CHEBI:57692"/>
    </ligand>
</feature>
<dbReference type="AlphaFoldDB" id="A0A516WZ85"/>
<evidence type="ECO:0000256" key="2">
    <source>
        <dbReference type="ARBA" id="ARBA00022827"/>
    </source>
</evidence>
<comment type="cofactor">
    <cofactor evidence="6">
        <name>FAD</name>
        <dbReference type="ChEBI" id="CHEBI:57692"/>
    </cofactor>
    <text evidence="6">Binds 1 FAD per subunit.</text>
</comment>
<dbReference type="PRINTS" id="PR00368">
    <property type="entry name" value="FADPNR"/>
</dbReference>
<dbReference type="GO" id="GO:0004324">
    <property type="term" value="F:ferredoxin-NADP+ reductase activity"/>
    <property type="evidence" value="ECO:0007669"/>
    <property type="project" value="UniProtKB-UniRule"/>
</dbReference>
<proteinExistence type="inferred from homology"/>
<dbReference type="PANTHER" id="PTHR48105">
    <property type="entry name" value="THIOREDOXIN REDUCTASE 1-RELATED-RELATED"/>
    <property type="match status" value="1"/>
</dbReference>
<evidence type="ECO:0000256" key="5">
    <source>
        <dbReference type="ARBA" id="ARBA00048132"/>
    </source>
</evidence>
<dbReference type="GO" id="GO:0004791">
    <property type="term" value="F:thioredoxin-disulfide reductase (NADPH) activity"/>
    <property type="evidence" value="ECO:0007669"/>
    <property type="project" value="UniProtKB-EC"/>
</dbReference>
<gene>
    <name evidence="9" type="ORF">FO059_00790</name>
</gene>
<reference evidence="9 10" key="1">
    <citation type="submission" date="2019-07" db="EMBL/GenBank/DDBJ databases">
        <title>Tomitella cavernea sp. nov., an actinomycete isolated from soil.</title>
        <authorList>
            <person name="Cheng J."/>
        </authorList>
    </citation>
    <scope>NUCLEOTIDE SEQUENCE [LARGE SCALE GENOMIC DNA]</scope>
    <source>
        <strain evidence="9 10">HY188</strain>
    </source>
</reference>
<evidence type="ECO:0000313" key="10">
    <source>
        <dbReference type="Proteomes" id="UP000317344"/>
    </source>
</evidence>
<comment type="subunit">
    <text evidence="6">Homodimer.</text>
</comment>
<feature type="binding site" evidence="6">
    <location>
        <position position="35"/>
    </location>
    <ligand>
        <name>FAD</name>
        <dbReference type="ChEBI" id="CHEBI:57692"/>
    </ligand>
</feature>
<keyword evidence="3 6" id="KW-0521">NADP</keyword>
<dbReference type="InterPro" id="IPR023753">
    <property type="entry name" value="FAD/NAD-binding_dom"/>
</dbReference>
<evidence type="ECO:0000256" key="4">
    <source>
        <dbReference type="ARBA" id="ARBA00023002"/>
    </source>
</evidence>
<evidence type="ECO:0000256" key="3">
    <source>
        <dbReference type="ARBA" id="ARBA00022857"/>
    </source>
</evidence>
<feature type="domain" description="FAD/NAD(P)-binding" evidence="8">
    <location>
        <begin position="7"/>
        <end position="301"/>
    </location>
</feature>
<feature type="binding site" evidence="6">
    <location>
        <position position="43"/>
    </location>
    <ligand>
        <name>FAD</name>
        <dbReference type="ChEBI" id="CHEBI:57692"/>
    </ligand>
</feature>
<keyword evidence="4 6" id="KW-0560">Oxidoreductase</keyword>
<reference evidence="9 10" key="2">
    <citation type="submission" date="2019-07" db="EMBL/GenBank/DDBJ databases">
        <authorList>
            <person name="Huang Y."/>
        </authorList>
    </citation>
    <scope>NUCLEOTIDE SEQUENCE [LARGE SCALE GENOMIC DNA]</scope>
    <source>
        <strain evidence="9 10">HY188</strain>
    </source>
</reference>
<dbReference type="Gene3D" id="3.50.50.60">
    <property type="entry name" value="FAD/NAD(P)-binding domain"/>
    <property type="match status" value="2"/>
</dbReference>
<comment type="similarity">
    <text evidence="6">Belongs to the ferredoxin--NADP reductase type 2 family.</text>
</comment>
<name>A0A516WZ85_9ACTN</name>
<organism evidence="9 10">
    <name type="scientific">Tomitella fengzijianii</name>
    <dbReference type="NCBI Taxonomy" id="2597660"/>
    <lineage>
        <taxon>Bacteria</taxon>
        <taxon>Bacillati</taxon>
        <taxon>Actinomycetota</taxon>
        <taxon>Actinomycetes</taxon>
        <taxon>Mycobacteriales</taxon>
        <taxon>Tomitella</taxon>
    </lineage>
</organism>
<feature type="binding site" evidence="6">
    <location>
        <position position="330"/>
    </location>
    <ligand>
        <name>FAD</name>
        <dbReference type="ChEBI" id="CHEBI:57692"/>
    </ligand>
</feature>
<sequence>MTAHDLDILIVGAGPVGLYGVYYAGVRGLKVGVIDSLSEVGGQVSALYPEKQIFDIAGYPRVKGRDLVAALAAQAAQADPVYLLGQEAQELVEHDVPAGSGARRFTVTTSTGDVVHCGAIVLTAGIGTFTPRKLPAGEEYLGRGLEYFVPDPLPYAGSDVVIVGGGDSALDWALMLEEHAKSVTVVHRRKIFRAHAATVAQVEASTVRMITDAEVVALTGGDTLADARVRTKGTGDEEVVACGNVVAALGFLANIGPLREWGIELRDNRHIVVDSAMRTTRPGIFSAGDITEYDGKVRLISVGFGEVATAVNNAAVHLDPDAQLFPGHSTDEQPAPEPATA</sequence>
<comment type="caution">
    <text evidence="6">Lacks conserved residue(s) required for the propagation of feature annotation.</text>
</comment>
<dbReference type="OrthoDB" id="9806179at2"/>